<keyword evidence="9" id="KW-0732">Signal</keyword>
<dbReference type="InterPro" id="IPR017441">
    <property type="entry name" value="Protein_kinase_ATP_BS"/>
</dbReference>
<dbReference type="Pfam" id="PF00069">
    <property type="entry name" value="Pkinase"/>
    <property type="match status" value="1"/>
</dbReference>
<evidence type="ECO:0000256" key="11">
    <source>
        <dbReference type="ARBA" id="ARBA00022741"/>
    </source>
</evidence>
<dbReference type="OMA" id="PSNICKG"/>
<evidence type="ECO:0000259" key="22">
    <source>
        <dbReference type="PROSITE" id="PS50011"/>
    </source>
</evidence>
<dbReference type="EC" id="2.7.11.1" evidence="3"/>
<proteinExistence type="predicted"/>
<evidence type="ECO:0000256" key="8">
    <source>
        <dbReference type="ARBA" id="ARBA00022692"/>
    </source>
</evidence>
<dbReference type="Gramene" id="KCW57970">
    <property type="protein sequence ID" value="KCW57970"/>
    <property type="gene ID" value="EUGRSUZ_H00707"/>
</dbReference>
<keyword evidence="10" id="KW-0677">Repeat</keyword>
<dbReference type="PANTHER" id="PTHR48053">
    <property type="entry name" value="LEUCINE RICH REPEAT FAMILY PROTEIN, EXPRESSED"/>
    <property type="match status" value="1"/>
</dbReference>
<sequence length="1036" mass="112888">MASSVVSDKPRSKVASFKLLPYISTITNFVFAVSLVPAFSSTATFSAQASNGTAKGEEARALLEWKSGLDNYSQALLSSWQGDDPCIWRGIGCDGSGSVSGLNLTDTGLQGSLSKLTFTALSNLVSLDLSANSLYGHIPSSIGNLSKLSTLSIFNNSLSGTIPLEIGKLSRLSILYLDGNRLHGTIPEEIGMLHSLLNLTLYDNHLAGQIPTSMANLSNLTALSLGKNNLVGSVPREMYTLSSLSFFSLQMNKLTGSIPSSIGNLSSLKVLLFGRNHLAGPVPQEIGRLKSLAKLTLSSNTFSGPIPVSIGNLTALTLLDLTSNSLSSSIPEEFGTLRHLKELRLSENCLDGLIPRSIGKLVSLSVLSLHYNHLSGFIPDEMNNLRNLRRISMGENKLAGRLPDNICLGGLLENFTAPNNHFNGHLPSSLKNCSSLSRIRLEGNRLTGNLTEALGAYPNLNLRISGNKISGGLHPMIGNMAQLRVLDLSSNYITGRLPRELRRLTSLLELDLHDNKISGNIPPEIGHLSTLEKLNLGSNKFGGSIPPQLAQCRSLWNLNLSNNEIRASIPSEIGNLQFLRYLDLSHNFLAGKIPRGIGKLTILEKLNLSQNRLSGFIPKSFDNMLGLLSVNISHNYLEGPIPNIKAFRDAPYSAVASNRAGLCGIVAGLKKCSERTYNEKGNNFILLTSLFIGVILLACQRAKTAEQDSLEAQVQGDDFAIWSYDGKMAYKNIIKATEGFDSKYCVGEGGYGVVYKAELSANQAFAVKKIHEPHDEILGLTSLEQEVAALANIRHRNIVKLYGYCFHPRHSFLVYEFMERGSLRRALIDDEMAMEFDWARRATAIKGVADALCYMHHDCSPPWIHRDITSNNVLVDGDFEACVSDFGTARLLKPDSSNWTSLVGTLGYIAPELAYSVTVTEKCDVYSFGVIALEVITGRHPGDLVSSSRQSSTLPMQTNSGTSLQDVLDRRLPLPSDKDAENVVSITKLAMACLRVDPHRRPTMQKVCQGLSIQVPLVKPFSHVRLSELDGVQWLR</sequence>
<dbReference type="SUPFAM" id="SSF56112">
    <property type="entry name" value="Protein kinase-like (PK-like)"/>
    <property type="match status" value="1"/>
</dbReference>
<dbReference type="Gene3D" id="1.10.510.10">
    <property type="entry name" value="Transferase(Phosphotransferase) domain 1"/>
    <property type="match status" value="1"/>
</dbReference>
<keyword evidence="6" id="KW-0433">Leucine-rich repeat</keyword>
<evidence type="ECO:0000256" key="6">
    <source>
        <dbReference type="ARBA" id="ARBA00022614"/>
    </source>
</evidence>
<dbReference type="PROSITE" id="PS00107">
    <property type="entry name" value="PROTEIN_KINASE_ATP"/>
    <property type="match status" value="1"/>
</dbReference>
<dbReference type="FunFam" id="3.80.10.10:FF:000400">
    <property type="entry name" value="Nuclear pore complex protein NUP107"/>
    <property type="match status" value="1"/>
</dbReference>
<organism evidence="23">
    <name type="scientific">Eucalyptus grandis</name>
    <name type="common">Flooded gum</name>
    <dbReference type="NCBI Taxonomy" id="71139"/>
    <lineage>
        <taxon>Eukaryota</taxon>
        <taxon>Viridiplantae</taxon>
        <taxon>Streptophyta</taxon>
        <taxon>Embryophyta</taxon>
        <taxon>Tracheophyta</taxon>
        <taxon>Spermatophyta</taxon>
        <taxon>Magnoliopsida</taxon>
        <taxon>eudicotyledons</taxon>
        <taxon>Gunneridae</taxon>
        <taxon>Pentapetalae</taxon>
        <taxon>rosids</taxon>
        <taxon>malvids</taxon>
        <taxon>Myrtales</taxon>
        <taxon>Myrtaceae</taxon>
        <taxon>Myrtoideae</taxon>
        <taxon>Eucalypteae</taxon>
        <taxon>Eucalyptus</taxon>
    </lineage>
</organism>
<evidence type="ECO:0000256" key="20">
    <source>
        <dbReference type="PROSITE-ProRule" id="PRU10141"/>
    </source>
</evidence>
<evidence type="ECO:0000313" key="23">
    <source>
        <dbReference type="EMBL" id="KCW57970.1"/>
    </source>
</evidence>
<dbReference type="Pfam" id="PF13855">
    <property type="entry name" value="LRR_8"/>
    <property type="match status" value="1"/>
</dbReference>
<evidence type="ECO:0000256" key="13">
    <source>
        <dbReference type="ARBA" id="ARBA00022840"/>
    </source>
</evidence>
<dbReference type="InterPro" id="IPR032675">
    <property type="entry name" value="LRR_dom_sf"/>
</dbReference>
<dbReference type="FunFam" id="3.30.200.20:FF:000309">
    <property type="entry name" value="Leucine-rich repeat receptor protein kinase MSP1"/>
    <property type="match status" value="1"/>
</dbReference>
<dbReference type="Pfam" id="PF08263">
    <property type="entry name" value="LRRNT_2"/>
    <property type="match status" value="1"/>
</dbReference>
<evidence type="ECO:0000256" key="9">
    <source>
        <dbReference type="ARBA" id="ARBA00022729"/>
    </source>
</evidence>
<dbReference type="FunFam" id="3.80.10.10:FF:000719">
    <property type="entry name" value="MDIS1-interacting receptor like kinase 2 isoform A"/>
    <property type="match status" value="2"/>
</dbReference>
<dbReference type="InterPro" id="IPR055414">
    <property type="entry name" value="LRR_R13L4/SHOC2-like"/>
</dbReference>
<name>A0A059AX25_EUCGR</name>
<dbReference type="PANTHER" id="PTHR48053:SF158">
    <property type="entry name" value="MDIS1-INTERACTING RECEPTOR LIKE KINASE 2-LIKE"/>
    <property type="match status" value="1"/>
</dbReference>
<evidence type="ECO:0000256" key="18">
    <source>
        <dbReference type="ARBA" id="ARBA00047899"/>
    </source>
</evidence>
<keyword evidence="5" id="KW-0597">Phosphoprotein</keyword>
<evidence type="ECO:0000256" key="1">
    <source>
        <dbReference type="ARBA" id="ARBA00004236"/>
    </source>
</evidence>
<dbReference type="InterPro" id="IPR011009">
    <property type="entry name" value="Kinase-like_dom_sf"/>
</dbReference>
<evidence type="ECO:0000256" key="3">
    <source>
        <dbReference type="ARBA" id="ARBA00012513"/>
    </source>
</evidence>
<dbReference type="FunFam" id="3.80.10.10:FF:000233">
    <property type="entry name" value="Leucine-rich repeat receptor-like protein kinase TDR"/>
    <property type="match status" value="1"/>
</dbReference>
<feature type="binding site" evidence="20">
    <location>
        <position position="769"/>
    </location>
    <ligand>
        <name>ATP</name>
        <dbReference type="ChEBI" id="CHEBI:30616"/>
    </ligand>
</feature>
<reference evidence="23" key="1">
    <citation type="submission" date="2013-07" db="EMBL/GenBank/DDBJ databases">
        <title>The genome of Eucalyptus grandis.</title>
        <authorList>
            <person name="Schmutz J."/>
            <person name="Hayes R."/>
            <person name="Myburg A."/>
            <person name="Tuskan G."/>
            <person name="Grattapaglia D."/>
            <person name="Rokhsar D.S."/>
        </authorList>
    </citation>
    <scope>NUCLEOTIDE SEQUENCE</scope>
    <source>
        <tissue evidence="23">Leaf extractions</tissue>
    </source>
</reference>
<dbReference type="SMART" id="SM00369">
    <property type="entry name" value="LRR_TYP"/>
    <property type="match status" value="13"/>
</dbReference>
<comment type="catalytic activity">
    <reaction evidence="18">
        <text>L-threonyl-[protein] + ATP = O-phospho-L-threonyl-[protein] + ADP + H(+)</text>
        <dbReference type="Rhea" id="RHEA:46608"/>
        <dbReference type="Rhea" id="RHEA-COMP:11060"/>
        <dbReference type="Rhea" id="RHEA-COMP:11605"/>
        <dbReference type="ChEBI" id="CHEBI:15378"/>
        <dbReference type="ChEBI" id="CHEBI:30013"/>
        <dbReference type="ChEBI" id="CHEBI:30616"/>
        <dbReference type="ChEBI" id="CHEBI:61977"/>
        <dbReference type="ChEBI" id="CHEBI:456216"/>
        <dbReference type="EC" id="2.7.11.1"/>
    </reaction>
</comment>
<dbReference type="InterPro" id="IPR051716">
    <property type="entry name" value="Plant_RL_S/T_kinase"/>
</dbReference>
<evidence type="ECO:0000256" key="4">
    <source>
        <dbReference type="ARBA" id="ARBA00022527"/>
    </source>
</evidence>
<dbReference type="InterPro" id="IPR001611">
    <property type="entry name" value="Leu-rich_rpt"/>
</dbReference>
<evidence type="ECO:0000256" key="2">
    <source>
        <dbReference type="ARBA" id="ARBA00004479"/>
    </source>
</evidence>
<evidence type="ECO:0000256" key="19">
    <source>
        <dbReference type="ARBA" id="ARBA00048679"/>
    </source>
</evidence>
<dbReference type="Pfam" id="PF00560">
    <property type="entry name" value="LRR_1"/>
    <property type="match status" value="8"/>
</dbReference>
<evidence type="ECO:0000256" key="16">
    <source>
        <dbReference type="ARBA" id="ARBA00023170"/>
    </source>
</evidence>
<dbReference type="SUPFAM" id="SSF52047">
    <property type="entry name" value="RNI-like"/>
    <property type="match status" value="1"/>
</dbReference>
<evidence type="ECO:0000256" key="17">
    <source>
        <dbReference type="ARBA" id="ARBA00023180"/>
    </source>
</evidence>
<dbReference type="InterPro" id="IPR000719">
    <property type="entry name" value="Prot_kinase_dom"/>
</dbReference>
<dbReference type="GO" id="GO:0038023">
    <property type="term" value="F:signaling receptor activity"/>
    <property type="evidence" value="ECO:0000318"/>
    <property type="project" value="GO_Central"/>
</dbReference>
<keyword evidence="7" id="KW-0808">Transferase</keyword>
<gene>
    <name evidence="23" type="ORF">EUGRSUZ_H00707</name>
</gene>
<feature type="transmembrane region" description="Helical" evidence="21">
    <location>
        <begin position="19"/>
        <end position="39"/>
    </location>
</feature>
<keyword evidence="16" id="KW-0675">Receptor</keyword>
<dbReference type="PROSITE" id="PS50011">
    <property type="entry name" value="PROTEIN_KINASE_DOM"/>
    <property type="match status" value="1"/>
</dbReference>
<dbReference type="EMBL" id="KK198760">
    <property type="protein sequence ID" value="KCW57970.1"/>
    <property type="molecule type" value="Genomic_DNA"/>
</dbReference>
<evidence type="ECO:0000256" key="15">
    <source>
        <dbReference type="ARBA" id="ARBA00023136"/>
    </source>
</evidence>
<keyword evidence="14 21" id="KW-1133">Transmembrane helix</keyword>
<evidence type="ECO:0000256" key="5">
    <source>
        <dbReference type="ARBA" id="ARBA00022553"/>
    </source>
</evidence>
<dbReference type="Gene3D" id="3.30.200.20">
    <property type="entry name" value="Phosphorylase Kinase, domain 1"/>
    <property type="match status" value="1"/>
</dbReference>
<dbReference type="SMART" id="SM00365">
    <property type="entry name" value="LRR_SD22"/>
    <property type="match status" value="6"/>
</dbReference>
<keyword evidence="13 20" id="KW-0067">ATP-binding</keyword>
<keyword evidence="8 21" id="KW-0812">Transmembrane</keyword>
<dbReference type="InterPro" id="IPR003591">
    <property type="entry name" value="Leu-rich_rpt_typical-subtyp"/>
</dbReference>
<dbReference type="InParanoid" id="A0A059AX25"/>
<evidence type="ECO:0000256" key="14">
    <source>
        <dbReference type="ARBA" id="ARBA00022989"/>
    </source>
</evidence>
<comment type="subcellular location">
    <subcellularLocation>
        <location evidence="1">Cell membrane</location>
    </subcellularLocation>
    <subcellularLocation>
        <location evidence="2">Membrane</location>
        <topology evidence="2">Single-pass type I membrane protein</topology>
    </subcellularLocation>
</comment>
<keyword evidence="11 20" id="KW-0547">Nucleotide-binding</keyword>
<feature type="domain" description="Protein kinase" evidence="22">
    <location>
        <begin position="740"/>
        <end position="1018"/>
    </location>
</feature>
<keyword evidence="4" id="KW-0723">Serine/threonine-protein kinase</keyword>
<evidence type="ECO:0000256" key="7">
    <source>
        <dbReference type="ARBA" id="ARBA00022679"/>
    </source>
</evidence>
<evidence type="ECO:0000256" key="10">
    <source>
        <dbReference type="ARBA" id="ARBA00022737"/>
    </source>
</evidence>
<dbReference type="InterPro" id="IPR013210">
    <property type="entry name" value="LRR_N_plant-typ"/>
</dbReference>
<keyword evidence="12" id="KW-0418">Kinase</keyword>
<dbReference type="GO" id="GO:0009791">
    <property type="term" value="P:post-embryonic development"/>
    <property type="evidence" value="ECO:0007669"/>
    <property type="project" value="UniProtKB-ARBA"/>
</dbReference>
<evidence type="ECO:0000256" key="21">
    <source>
        <dbReference type="SAM" id="Phobius"/>
    </source>
</evidence>
<comment type="catalytic activity">
    <reaction evidence="19">
        <text>L-seryl-[protein] + ATP = O-phospho-L-seryl-[protein] + ADP + H(+)</text>
        <dbReference type="Rhea" id="RHEA:17989"/>
        <dbReference type="Rhea" id="RHEA-COMP:9863"/>
        <dbReference type="Rhea" id="RHEA-COMP:11604"/>
        <dbReference type="ChEBI" id="CHEBI:15378"/>
        <dbReference type="ChEBI" id="CHEBI:29999"/>
        <dbReference type="ChEBI" id="CHEBI:30616"/>
        <dbReference type="ChEBI" id="CHEBI:83421"/>
        <dbReference type="ChEBI" id="CHEBI:456216"/>
        <dbReference type="EC" id="2.7.11.1"/>
    </reaction>
</comment>
<dbReference type="Gene3D" id="3.80.10.10">
    <property type="entry name" value="Ribonuclease Inhibitor"/>
    <property type="match status" value="4"/>
</dbReference>
<dbReference type="FunFam" id="1.10.510.10:FF:000445">
    <property type="entry name" value="MDIS1-interacting receptor like kinase 2"/>
    <property type="match status" value="1"/>
</dbReference>
<dbReference type="eggNOG" id="ENOG502QQYD">
    <property type="taxonomic scope" value="Eukaryota"/>
</dbReference>
<dbReference type="GO" id="GO:0005886">
    <property type="term" value="C:plasma membrane"/>
    <property type="evidence" value="ECO:0000318"/>
    <property type="project" value="GO_Central"/>
</dbReference>
<dbReference type="GO" id="GO:0009755">
    <property type="term" value="P:hormone-mediated signaling pathway"/>
    <property type="evidence" value="ECO:0000318"/>
    <property type="project" value="GO_Central"/>
</dbReference>
<keyword evidence="17" id="KW-0325">Glycoprotein</keyword>
<protein>
    <recommendedName>
        <fullName evidence="3">non-specific serine/threonine protein kinase</fullName>
        <ecNumber evidence="3">2.7.11.1</ecNumber>
    </recommendedName>
</protein>
<dbReference type="AlphaFoldDB" id="A0A059AX25"/>
<dbReference type="GO" id="GO:0004674">
    <property type="term" value="F:protein serine/threonine kinase activity"/>
    <property type="evidence" value="ECO:0007669"/>
    <property type="project" value="UniProtKB-KW"/>
</dbReference>
<accession>A0A059AX25</accession>
<dbReference type="GO" id="GO:0005524">
    <property type="term" value="F:ATP binding"/>
    <property type="evidence" value="ECO:0007669"/>
    <property type="project" value="UniProtKB-UniRule"/>
</dbReference>
<dbReference type="SUPFAM" id="SSF52058">
    <property type="entry name" value="L domain-like"/>
    <property type="match status" value="1"/>
</dbReference>
<evidence type="ECO:0000256" key="12">
    <source>
        <dbReference type="ARBA" id="ARBA00022777"/>
    </source>
</evidence>
<dbReference type="Pfam" id="PF23598">
    <property type="entry name" value="LRR_14"/>
    <property type="match status" value="1"/>
</dbReference>
<keyword evidence="15 21" id="KW-0472">Membrane</keyword>